<feature type="transmembrane region" description="Helical" evidence="1">
    <location>
        <begin position="228"/>
        <end position="245"/>
    </location>
</feature>
<reference evidence="5" key="1">
    <citation type="submission" date="2017-08" db="EMBL/GenBank/DDBJ databases">
        <title>A dynamic microbial community with high functional redundancy inhabits the cold, oxic subseafloor aquifer.</title>
        <authorList>
            <person name="Tully B.J."/>
            <person name="Wheat C.G."/>
            <person name="Glazer B.T."/>
            <person name="Huber J.A."/>
        </authorList>
    </citation>
    <scope>NUCLEOTIDE SEQUENCE [LARGE SCALE GENOMIC DNA]</scope>
</reference>
<feature type="domain" description="SGNH" evidence="3">
    <location>
        <begin position="445"/>
        <end position="656"/>
    </location>
</feature>
<evidence type="ECO:0000313" key="4">
    <source>
        <dbReference type="EMBL" id="PCJ40687.1"/>
    </source>
</evidence>
<evidence type="ECO:0000259" key="3">
    <source>
        <dbReference type="Pfam" id="PF19040"/>
    </source>
</evidence>
<feature type="transmembrane region" description="Helical" evidence="1">
    <location>
        <begin position="326"/>
        <end position="343"/>
    </location>
</feature>
<feature type="transmembrane region" description="Helical" evidence="1">
    <location>
        <begin position="257"/>
        <end position="276"/>
    </location>
</feature>
<proteinExistence type="predicted"/>
<accession>A0A2A5CA29</accession>
<keyword evidence="1" id="KW-0812">Transmembrane</keyword>
<dbReference type="AlphaFoldDB" id="A0A2A5CA29"/>
<feature type="transmembrane region" description="Helical" evidence="1">
    <location>
        <begin position="91"/>
        <end position="111"/>
    </location>
</feature>
<keyword evidence="1" id="KW-0472">Membrane</keyword>
<gene>
    <name evidence="4" type="ORF">COA71_10625</name>
</gene>
<comment type="caution">
    <text evidence="4">The sequence shown here is derived from an EMBL/GenBank/DDBJ whole genome shotgun (WGS) entry which is preliminary data.</text>
</comment>
<dbReference type="InterPro" id="IPR043968">
    <property type="entry name" value="SGNH"/>
</dbReference>
<evidence type="ECO:0000256" key="1">
    <source>
        <dbReference type="SAM" id="Phobius"/>
    </source>
</evidence>
<dbReference type="GO" id="GO:0016020">
    <property type="term" value="C:membrane"/>
    <property type="evidence" value="ECO:0007669"/>
    <property type="project" value="TreeGrafter"/>
</dbReference>
<keyword evidence="1" id="KW-1133">Transmembrane helix</keyword>
<keyword evidence="4" id="KW-0808">Transferase</keyword>
<keyword evidence="4" id="KW-0012">Acyltransferase</keyword>
<dbReference type="PANTHER" id="PTHR23028">
    <property type="entry name" value="ACETYLTRANSFERASE"/>
    <property type="match status" value="1"/>
</dbReference>
<feature type="transmembrane region" description="Helical" evidence="1">
    <location>
        <begin position="50"/>
        <end position="70"/>
    </location>
</feature>
<name>A0A2A5CA29_9GAMM</name>
<evidence type="ECO:0000313" key="5">
    <source>
        <dbReference type="Proteomes" id="UP000228987"/>
    </source>
</evidence>
<dbReference type="Pfam" id="PF19040">
    <property type="entry name" value="SGNH"/>
    <property type="match status" value="1"/>
</dbReference>
<dbReference type="Pfam" id="PF01757">
    <property type="entry name" value="Acyl_transf_3"/>
    <property type="match status" value="1"/>
</dbReference>
<dbReference type="EMBL" id="NVWI01000008">
    <property type="protein sequence ID" value="PCJ40687.1"/>
    <property type="molecule type" value="Genomic_DNA"/>
</dbReference>
<feature type="transmembrane region" description="Helical" evidence="1">
    <location>
        <begin position="156"/>
        <end position="177"/>
    </location>
</feature>
<dbReference type="GO" id="GO:0016747">
    <property type="term" value="F:acyltransferase activity, transferring groups other than amino-acyl groups"/>
    <property type="evidence" value="ECO:0007669"/>
    <property type="project" value="InterPro"/>
</dbReference>
<dbReference type="Proteomes" id="UP000228987">
    <property type="component" value="Unassembled WGS sequence"/>
</dbReference>
<dbReference type="InterPro" id="IPR002656">
    <property type="entry name" value="Acyl_transf_3_dom"/>
</dbReference>
<protein>
    <submittedName>
        <fullName evidence="4">Acyltransferase</fullName>
    </submittedName>
</protein>
<dbReference type="InterPro" id="IPR050879">
    <property type="entry name" value="Acyltransferase_3"/>
</dbReference>
<feature type="transmembrane region" description="Helical" evidence="1">
    <location>
        <begin position="197"/>
        <end position="216"/>
    </location>
</feature>
<organism evidence="4 5">
    <name type="scientific">SAR86 cluster bacterium</name>
    <dbReference type="NCBI Taxonomy" id="2030880"/>
    <lineage>
        <taxon>Bacteria</taxon>
        <taxon>Pseudomonadati</taxon>
        <taxon>Pseudomonadota</taxon>
        <taxon>Gammaproteobacteria</taxon>
        <taxon>SAR86 cluster</taxon>
    </lineage>
</organism>
<dbReference type="GO" id="GO:0009103">
    <property type="term" value="P:lipopolysaccharide biosynthetic process"/>
    <property type="evidence" value="ECO:0007669"/>
    <property type="project" value="TreeGrafter"/>
</dbReference>
<feature type="domain" description="Acyltransferase 3" evidence="2">
    <location>
        <begin position="25"/>
        <end position="365"/>
    </location>
</feature>
<sequence>MEELKPSSVTRNDFDKIIHLGFRPDIQGLRALAILLVVFSHASIPGFLGGFIGVDIFFVLSGYLITGLLIKEVQTSNKINFLQFYSRRFKRLLPALITVVIATLLLAYFILAPFEQLNQAKAAYSVPLWLSNFYFSFADFNYFAPEADNSLFLHTWSLAVEEQFYLVWPLLLFLLLFKTHGDTKPKHAQYSTHNLRIGLICIFLFSFILGIYWSYAAPTLAFYLMPGRGWQFALGGIIFLLIHTKTSCFHNKNYDQIFKLAGPLGLACILLALLYLDEKVVYPGFHALLPSLGTGLILLAGASNASQIITRTLSRKWMQKIGDLSYSWYLWHWPILVLGGVIFPSPAMGLNLSLIIISLLLAQITYTLIESPLRHLRLFSIKPALTVCASFVLMLSALFIVKTWETKVFSEAQNPQQITFLEVRSNLPMIYQSGCDDWYQNARVLACVFGDQNAEHTAVLIGDSVGAQWFSGLATPLINAGWRFIVYTKSSCPIVDESIYYDRIGMIYEVCQEWRDNVLSNVNQFSPDLIFIGNSAEYDYTTQQWNEGTQRVLTKLTPALKHLFIIPGTHNLPFDGPGCLARKSWQPDFLAKITSCTYQPEINSASDMMAGISLAAASFSNVSLLDLNAIVCPNGICKAEANNEIVYRDNQHLTDQFVSSHRNEIAAMIQAVHPF</sequence>
<dbReference type="PANTHER" id="PTHR23028:SF53">
    <property type="entry name" value="ACYL_TRANSF_3 DOMAIN-CONTAINING PROTEIN"/>
    <property type="match status" value="1"/>
</dbReference>
<feature type="transmembrane region" description="Helical" evidence="1">
    <location>
        <begin position="381"/>
        <end position="401"/>
    </location>
</feature>
<feature type="transmembrane region" description="Helical" evidence="1">
    <location>
        <begin position="349"/>
        <end position="369"/>
    </location>
</feature>
<evidence type="ECO:0000259" key="2">
    <source>
        <dbReference type="Pfam" id="PF01757"/>
    </source>
</evidence>
<feature type="transmembrane region" description="Helical" evidence="1">
    <location>
        <begin position="288"/>
        <end position="305"/>
    </location>
</feature>